<organism evidence="8 9">
    <name type="scientific">Candidatus Methylopumilus turicensis</name>
    <dbReference type="NCBI Taxonomy" id="1581680"/>
    <lineage>
        <taxon>Bacteria</taxon>
        <taxon>Pseudomonadati</taxon>
        <taxon>Pseudomonadota</taxon>
        <taxon>Betaproteobacteria</taxon>
        <taxon>Nitrosomonadales</taxon>
        <taxon>Methylophilaceae</taxon>
        <taxon>Candidatus Methylopumilus</taxon>
    </lineage>
</organism>
<proteinExistence type="inferred from homology"/>
<feature type="transmembrane region" description="Helical" evidence="6">
    <location>
        <begin position="127"/>
        <end position="144"/>
    </location>
</feature>
<feature type="transmembrane region" description="Helical" evidence="6">
    <location>
        <begin position="248"/>
        <end position="267"/>
    </location>
</feature>
<accession>A0A0B7IZU5</accession>
<dbReference type="Proteomes" id="UP000056322">
    <property type="component" value="Chromosome 1"/>
</dbReference>
<keyword evidence="5 6" id="KW-0472">Membrane</keyword>
<feature type="transmembrane region" description="Helical" evidence="6">
    <location>
        <begin position="74"/>
        <end position="94"/>
    </location>
</feature>
<dbReference type="InterPro" id="IPR050638">
    <property type="entry name" value="AA-Vitamin_Transporters"/>
</dbReference>
<dbReference type="SUPFAM" id="SSF103481">
    <property type="entry name" value="Multidrug resistance efflux transporter EmrE"/>
    <property type="match status" value="2"/>
</dbReference>
<feature type="transmembrane region" description="Helical" evidence="6">
    <location>
        <begin position="186"/>
        <end position="203"/>
    </location>
</feature>
<comment type="subcellular location">
    <subcellularLocation>
        <location evidence="1">Membrane</location>
        <topology evidence="1">Multi-pass membrane protein</topology>
    </subcellularLocation>
</comment>
<dbReference type="AlphaFoldDB" id="A0A0B7IZU5"/>
<evidence type="ECO:0000313" key="8">
    <source>
        <dbReference type="EMBL" id="CEN55942.1"/>
    </source>
</evidence>
<sequence length="295" mass="32733">MSNSLLKKHENQFAIFGLLFGAVCWGVIWYPYRIMQDAGISGVVASFYTYVIAVGIFALVLFKQWRAAIHQPKIIIWLAIVAGWTNLSYVLAIIEGEVMRVMLLFYLSPLWTLVLAHFWLKERTNKRGVAVIILSLIGAFIMLWQEGALPLPNNNAEWLALSAGMGFSLTNVITRYASNLTLPAKSMAVWIGVLLMSLLFIAFEDASFPNPQDLSWLQGLLILLVALLLMAATLLVQYGITHIPVTKASVLFMFELVVAAIAAYFLTDETMSLREWLGGALIVVAALFAATNEQT</sequence>
<evidence type="ECO:0000256" key="3">
    <source>
        <dbReference type="ARBA" id="ARBA00022692"/>
    </source>
</evidence>
<feature type="transmembrane region" description="Helical" evidence="6">
    <location>
        <begin position="156"/>
        <end position="174"/>
    </location>
</feature>
<evidence type="ECO:0000256" key="4">
    <source>
        <dbReference type="ARBA" id="ARBA00022989"/>
    </source>
</evidence>
<dbReference type="InterPro" id="IPR037185">
    <property type="entry name" value="EmrE-like"/>
</dbReference>
<evidence type="ECO:0000256" key="6">
    <source>
        <dbReference type="SAM" id="Phobius"/>
    </source>
</evidence>
<dbReference type="Pfam" id="PF00892">
    <property type="entry name" value="EamA"/>
    <property type="match status" value="2"/>
</dbReference>
<feature type="transmembrane region" description="Helical" evidence="6">
    <location>
        <begin position="12"/>
        <end position="32"/>
    </location>
</feature>
<evidence type="ECO:0000313" key="9">
    <source>
        <dbReference type="Proteomes" id="UP000056322"/>
    </source>
</evidence>
<dbReference type="PANTHER" id="PTHR32322:SF2">
    <property type="entry name" value="EAMA DOMAIN-CONTAINING PROTEIN"/>
    <property type="match status" value="1"/>
</dbReference>
<evidence type="ECO:0000256" key="5">
    <source>
        <dbReference type="ARBA" id="ARBA00023136"/>
    </source>
</evidence>
<dbReference type="InterPro" id="IPR000620">
    <property type="entry name" value="EamA_dom"/>
</dbReference>
<feature type="transmembrane region" description="Helical" evidence="6">
    <location>
        <begin position="38"/>
        <end position="62"/>
    </location>
</feature>
<keyword evidence="4 6" id="KW-1133">Transmembrane helix</keyword>
<dbReference type="PANTHER" id="PTHR32322">
    <property type="entry name" value="INNER MEMBRANE TRANSPORTER"/>
    <property type="match status" value="1"/>
</dbReference>
<feature type="transmembrane region" description="Helical" evidence="6">
    <location>
        <begin position="100"/>
        <end position="120"/>
    </location>
</feature>
<keyword evidence="9" id="KW-1185">Reference proteome</keyword>
<dbReference type="STRING" id="1581680.BN1209_0899"/>
<gene>
    <name evidence="8" type="ORF">BN1209_0899</name>
</gene>
<comment type="similarity">
    <text evidence="2">Belongs to the EamA transporter family.</text>
</comment>
<feature type="transmembrane region" description="Helical" evidence="6">
    <location>
        <begin position="273"/>
        <end position="291"/>
    </location>
</feature>
<evidence type="ECO:0000256" key="1">
    <source>
        <dbReference type="ARBA" id="ARBA00004141"/>
    </source>
</evidence>
<feature type="domain" description="EamA" evidence="7">
    <location>
        <begin position="13"/>
        <end position="143"/>
    </location>
</feature>
<dbReference type="HOGENOM" id="CLU_055252_0_0_4"/>
<dbReference type="KEGG" id="mbac:BN1209_0899"/>
<feature type="domain" description="EamA" evidence="7">
    <location>
        <begin position="157"/>
        <end position="289"/>
    </location>
</feature>
<evidence type="ECO:0000259" key="7">
    <source>
        <dbReference type="Pfam" id="PF00892"/>
    </source>
</evidence>
<evidence type="ECO:0000256" key="2">
    <source>
        <dbReference type="ARBA" id="ARBA00007362"/>
    </source>
</evidence>
<reference evidence="9" key="1">
    <citation type="submission" date="2014-12" db="EMBL/GenBank/DDBJ databases">
        <authorList>
            <person name="Salcher M.M."/>
        </authorList>
    </citation>
    <scope>NUCLEOTIDE SEQUENCE [LARGE SCALE GENOMIC DNA]</scope>
    <source>
        <strain evidence="9">MMS-10A-171</strain>
    </source>
</reference>
<dbReference type="OrthoDB" id="5295396at2"/>
<feature type="transmembrane region" description="Helical" evidence="6">
    <location>
        <begin position="215"/>
        <end position="236"/>
    </location>
</feature>
<dbReference type="RefSeq" id="WP_045751135.1">
    <property type="nucleotide sequence ID" value="NZ_LN794158.1"/>
</dbReference>
<dbReference type="GO" id="GO:0016020">
    <property type="term" value="C:membrane"/>
    <property type="evidence" value="ECO:0007669"/>
    <property type="project" value="UniProtKB-SubCell"/>
</dbReference>
<dbReference type="EMBL" id="LN794158">
    <property type="protein sequence ID" value="CEN55942.1"/>
    <property type="molecule type" value="Genomic_DNA"/>
</dbReference>
<protein>
    <recommendedName>
        <fullName evidence="7">EamA domain-containing protein</fullName>
    </recommendedName>
</protein>
<keyword evidence="3 6" id="KW-0812">Transmembrane</keyword>
<name>A0A0B7IZU5_9PROT</name>